<sequence length="308" mass="33116">MASSSSSPVALGAATLAALLAAVCVLHAGGAAAADLRVDYYDCTCPDAYKIVQGVLVQAHKSDPRIFASLIRLHFHDCFVQGCDGSLLLNTFNGMETEQDAIPNKGSARGYNVVDAAKAALEAACPGVVSCADILAIASEISVQLSGGPGWSVLLGRLDGFTSNFFEAGKLPSPFDGLKNLKEKFRNATLDDTTDLVALSGNQPSSRTCTTHVRRENIGLDSVSTVSLPRRAHFRPRAMPVRHGPAVQLQRDEPARPDPQPGLQDLPVPAMPKERRRVVPERPRPDHTRQVRQELLHEPRGEPRLPPV</sequence>
<comment type="subcellular location">
    <subcellularLocation>
        <location evidence="14">Secreted</location>
    </subcellularLocation>
</comment>
<evidence type="ECO:0000256" key="4">
    <source>
        <dbReference type="ARBA" id="ARBA00022723"/>
    </source>
</evidence>
<reference evidence="17" key="5">
    <citation type="journal article" date="2021" name="G3 (Bethesda)">
        <title>Aegilops tauschii genome assembly Aet v5.0 features greater sequence contiguity and improved annotation.</title>
        <authorList>
            <person name="Wang L."/>
            <person name="Zhu T."/>
            <person name="Rodriguez J.C."/>
            <person name="Deal K.R."/>
            <person name="Dubcovsky J."/>
            <person name="McGuire P.E."/>
            <person name="Lux T."/>
            <person name="Spannagl M."/>
            <person name="Mayer K.F.X."/>
            <person name="Baldrich P."/>
            <person name="Meyers B.C."/>
            <person name="Huo N."/>
            <person name="Gu Y.Q."/>
            <person name="Zhou H."/>
            <person name="Devos K.M."/>
            <person name="Bennetzen J.L."/>
            <person name="Unver T."/>
            <person name="Budak H."/>
            <person name="Gulick P.J."/>
            <person name="Galiba G."/>
            <person name="Kalapos B."/>
            <person name="Nelson D.R."/>
            <person name="Li P."/>
            <person name="You F.M."/>
            <person name="Luo M.C."/>
            <person name="Dvorak J."/>
        </authorList>
    </citation>
    <scope>NUCLEOTIDE SEQUENCE [LARGE SCALE GENOMIC DNA]</scope>
    <source>
        <strain evidence="17">cv. AL8/78</strain>
    </source>
</reference>
<comment type="function">
    <text evidence="14">Removal of H(2)O(2), oxidation of toxic reductants, biosynthesis and degradation of lignin, suberization, auxin catabolism, response to environmental stresses such as wounding, pathogen attack and oxidative stress.</text>
</comment>
<evidence type="ECO:0000256" key="9">
    <source>
        <dbReference type="PIRSR" id="PIRSR600823-1"/>
    </source>
</evidence>
<keyword evidence="5 11" id="KW-0106">Calcium</keyword>
<keyword evidence="4 11" id="KW-0479">Metal-binding</keyword>
<feature type="site" description="Transition state stabilizer" evidence="12">
    <location>
        <position position="72"/>
    </location>
</feature>
<keyword evidence="14" id="KW-0964">Secreted</keyword>
<proteinExistence type="inferred from homology"/>
<dbReference type="GO" id="GO:0042744">
    <property type="term" value="P:hydrogen peroxide catabolic process"/>
    <property type="evidence" value="ECO:0007669"/>
    <property type="project" value="UniProtKB-KW"/>
</dbReference>
<dbReference type="InterPro" id="IPR010255">
    <property type="entry name" value="Haem_peroxidase_sf"/>
</dbReference>
<dbReference type="SUPFAM" id="SSF48113">
    <property type="entry name" value="Heme-dependent peroxidases"/>
    <property type="match status" value="1"/>
</dbReference>
<protein>
    <recommendedName>
        <fullName evidence="14">Peroxidase</fullName>
        <ecNumber evidence="14">1.11.1.7</ecNumber>
    </recommendedName>
</protein>
<feature type="binding site" evidence="11">
    <location>
        <position position="82"/>
    </location>
    <ligand>
        <name>Ca(2+)</name>
        <dbReference type="ChEBI" id="CHEBI:29108"/>
        <label>1</label>
    </ligand>
</feature>
<keyword evidence="18" id="KW-1185">Reference proteome</keyword>
<dbReference type="Gene3D" id="1.10.520.10">
    <property type="match status" value="1"/>
</dbReference>
<dbReference type="Gramene" id="AET1Gv20235600.3">
    <property type="protein sequence ID" value="AET1Gv20235600.3"/>
    <property type="gene ID" value="AET1Gv20235600"/>
</dbReference>
<feature type="binding site" evidence="11">
    <location>
        <position position="77"/>
    </location>
    <ligand>
        <name>Ca(2+)</name>
        <dbReference type="ChEBI" id="CHEBI:29108"/>
        <label>1</label>
    </ligand>
</feature>
<dbReference type="GO" id="GO:0046872">
    <property type="term" value="F:metal ion binding"/>
    <property type="evidence" value="ECO:0007669"/>
    <property type="project" value="UniProtKB-UniRule"/>
</dbReference>
<keyword evidence="3 14" id="KW-0349">Heme</keyword>
<dbReference type="InterPro" id="IPR000823">
    <property type="entry name" value="Peroxidase_pln"/>
</dbReference>
<keyword evidence="14" id="KW-0732">Signal</keyword>
<reference evidence="18" key="2">
    <citation type="journal article" date="2017" name="Nat. Plants">
        <title>The Aegilops tauschii genome reveals multiple impacts of transposons.</title>
        <authorList>
            <person name="Zhao G."/>
            <person name="Zou C."/>
            <person name="Li K."/>
            <person name="Wang K."/>
            <person name="Li T."/>
            <person name="Gao L."/>
            <person name="Zhang X."/>
            <person name="Wang H."/>
            <person name="Yang Z."/>
            <person name="Liu X."/>
            <person name="Jiang W."/>
            <person name="Mao L."/>
            <person name="Kong X."/>
            <person name="Jiao Y."/>
            <person name="Jia J."/>
        </authorList>
    </citation>
    <scope>NUCLEOTIDE SEQUENCE [LARGE SCALE GENOMIC DNA]</scope>
    <source>
        <strain evidence="18">cv. AL8/78</strain>
    </source>
</reference>
<dbReference type="GO" id="GO:0005576">
    <property type="term" value="C:extracellular region"/>
    <property type="evidence" value="ECO:0007669"/>
    <property type="project" value="UniProtKB-SubCell"/>
</dbReference>
<comment type="similarity">
    <text evidence="14">Belongs to the peroxidase family. Classical plant (class III) peroxidase subfamily.</text>
</comment>
<dbReference type="AlphaFoldDB" id="A0A452XZZ8"/>
<feature type="active site" description="Proton acceptor" evidence="9">
    <location>
        <position position="76"/>
    </location>
</feature>
<comment type="cofactor">
    <cofactor evidence="14">
        <name>heme b</name>
        <dbReference type="ChEBI" id="CHEBI:60344"/>
    </cofactor>
    <text evidence="14">Binds 1 heme b (iron(II)-protoporphyrin IX) group per subunit.</text>
</comment>
<comment type="cofactor">
    <cofactor evidence="11 14">
        <name>Ca(2+)</name>
        <dbReference type="ChEBI" id="CHEBI:29108"/>
    </cofactor>
    <text evidence="11 14">Binds 2 calcium ions per subunit.</text>
</comment>
<keyword evidence="6 14" id="KW-0560">Oxidoreductase</keyword>
<keyword evidence="2 14" id="KW-0575">Peroxidase</keyword>
<feature type="disulfide bond" evidence="13">
    <location>
        <begin position="45"/>
        <end position="125"/>
    </location>
</feature>
<dbReference type="GO" id="GO:0006979">
    <property type="term" value="P:response to oxidative stress"/>
    <property type="evidence" value="ECO:0007669"/>
    <property type="project" value="UniProtKB-UniRule"/>
</dbReference>
<comment type="catalytic activity">
    <reaction evidence="1 14">
        <text>2 a phenolic donor + H2O2 = 2 a phenolic radical donor + 2 H2O</text>
        <dbReference type="Rhea" id="RHEA:56136"/>
        <dbReference type="ChEBI" id="CHEBI:15377"/>
        <dbReference type="ChEBI" id="CHEBI:16240"/>
        <dbReference type="ChEBI" id="CHEBI:139520"/>
        <dbReference type="ChEBI" id="CHEBI:139521"/>
        <dbReference type="EC" id="1.11.1.7"/>
    </reaction>
</comment>
<feature type="binding site" evidence="11">
    <location>
        <position position="98"/>
    </location>
    <ligand>
        <name>Ca(2+)</name>
        <dbReference type="ChEBI" id="CHEBI:29108"/>
        <label>1</label>
    </ligand>
</feature>
<dbReference type="Gene3D" id="1.10.420.10">
    <property type="entry name" value="Peroxidase, domain 2"/>
    <property type="match status" value="1"/>
</dbReference>
<dbReference type="InterPro" id="IPR002016">
    <property type="entry name" value="Haem_peroxidase"/>
</dbReference>
<keyword evidence="8 14" id="KW-0376">Hydrogen peroxide</keyword>
<feature type="binding site" evidence="11">
    <location>
        <position position="84"/>
    </location>
    <ligand>
        <name>Ca(2+)</name>
        <dbReference type="ChEBI" id="CHEBI:29108"/>
        <label>1</label>
    </ligand>
</feature>
<dbReference type="PRINTS" id="PR00461">
    <property type="entry name" value="PLPEROXIDASE"/>
</dbReference>
<evidence type="ECO:0000256" key="12">
    <source>
        <dbReference type="PIRSR" id="PIRSR600823-4"/>
    </source>
</evidence>
<evidence type="ECO:0000256" key="14">
    <source>
        <dbReference type="RuleBase" id="RU362060"/>
    </source>
</evidence>
<dbReference type="GO" id="GO:0140825">
    <property type="term" value="F:lactoperoxidase activity"/>
    <property type="evidence" value="ECO:0007669"/>
    <property type="project" value="UniProtKB-EC"/>
</dbReference>
<evidence type="ECO:0000256" key="7">
    <source>
        <dbReference type="ARBA" id="ARBA00023004"/>
    </source>
</evidence>
<dbReference type="Proteomes" id="UP000015105">
    <property type="component" value="Chromosome 1D"/>
</dbReference>
<evidence type="ECO:0000256" key="5">
    <source>
        <dbReference type="ARBA" id="ARBA00022837"/>
    </source>
</evidence>
<feature type="domain" description="Plant heme peroxidase family profile" evidence="16">
    <location>
        <begin position="35"/>
        <end position="203"/>
    </location>
</feature>
<reference evidence="17" key="4">
    <citation type="submission" date="2019-03" db="UniProtKB">
        <authorList>
            <consortium name="EnsemblPlants"/>
        </authorList>
    </citation>
    <scope>IDENTIFICATION</scope>
</reference>
<reference evidence="18" key="1">
    <citation type="journal article" date="2014" name="Science">
        <title>Ancient hybridizations among the ancestral genomes of bread wheat.</title>
        <authorList>
            <consortium name="International Wheat Genome Sequencing Consortium,"/>
            <person name="Marcussen T."/>
            <person name="Sandve S.R."/>
            <person name="Heier L."/>
            <person name="Spannagl M."/>
            <person name="Pfeifer M."/>
            <person name="Jakobsen K.S."/>
            <person name="Wulff B.B."/>
            <person name="Steuernagel B."/>
            <person name="Mayer K.F."/>
            <person name="Olsen O.A."/>
        </authorList>
    </citation>
    <scope>NUCLEOTIDE SEQUENCE [LARGE SCALE GENOMIC DNA]</scope>
    <source>
        <strain evidence="18">cv. AL8/78</strain>
    </source>
</reference>
<dbReference type="Pfam" id="PF00141">
    <property type="entry name" value="peroxidase"/>
    <property type="match status" value="1"/>
</dbReference>
<evidence type="ECO:0000313" key="18">
    <source>
        <dbReference type="Proteomes" id="UP000015105"/>
    </source>
</evidence>
<feature type="chain" id="PRO_5018811862" description="Peroxidase" evidence="14">
    <location>
        <begin position="34"/>
        <end position="308"/>
    </location>
</feature>
<evidence type="ECO:0000256" key="8">
    <source>
        <dbReference type="ARBA" id="ARBA00023324"/>
    </source>
</evidence>
<evidence type="ECO:0000256" key="3">
    <source>
        <dbReference type="ARBA" id="ARBA00022617"/>
    </source>
</evidence>
<evidence type="ECO:0000256" key="1">
    <source>
        <dbReference type="ARBA" id="ARBA00000189"/>
    </source>
</evidence>
<feature type="binding site" evidence="11">
    <location>
        <position position="86"/>
    </location>
    <ligand>
        <name>Ca(2+)</name>
        <dbReference type="ChEBI" id="CHEBI:29108"/>
        <label>1</label>
    </ligand>
</feature>
<dbReference type="PANTHER" id="PTHR31388">
    <property type="entry name" value="PEROXIDASE 72-RELATED"/>
    <property type="match status" value="1"/>
</dbReference>
<feature type="compositionally biased region" description="Basic and acidic residues" evidence="15">
    <location>
        <begin position="277"/>
        <end position="308"/>
    </location>
</feature>
<evidence type="ECO:0000256" key="6">
    <source>
        <dbReference type="ARBA" id="ARBA00023002"/>
    </source>
</evidence>
<dbReference type="EC" id="1.11.1.7" evidence="14"/>
<evidence type="ECO:0000256" key="10">
    <source>
        <dbReference type="PIRSR" id="PIRSR600823-2"/>
    </source>
</evidence>
<evidence type="ECO:0000313" key="17">
    <source>
        <dbReference type="EnsemblPlants" id="AET1Gv20235600.3"/>
    </source>
</evidence>
<dbReference type="PROSITE" id="PS50873">
    <property type="entry name" value="PEROXIDASE_4"/>
    <property type="match status" value="1"/>
</dbReference>
<keyword evidence="13" id="KW-1015">Disulfide bond</keyword>
<reference evidence="17" key="3">
    <citation type="journal article" date="2017" name="Nature">
        <title>Genome sequence of the progenitor of the wheat D genome Aegilops tauschii.</title>
        <authorList>
            <person name="Luo M.C."/>
            <person name="Gu Y.Q."/>
            <person name="Puiu D."/>
            <person name="Wang H."/>
            <person name="Twardziok S.O."/>
            <person name="Deal K.R."/>
            <person name="Huo N."/>
            <person name="Zhu T."/>
            <person name="Wang L."/>
            <person name="Wang Y."/>
            <person name="McGuire P.E."/>
            <person name="Liu S."/>
            <person name="Long H."/>
            <person name="Ramasamy R.K."/>
            <person name="Rodriguez J.C."/>
            <person name="Van S.L."/>
            <person name="Yuan L."/>
            <person name="Wang Z."/>
            <person name="Xia Z."/>
            <person name="Xiao L."/>
            <person name="Anderson O.D."/>
            <person name="Ouyang S."/>
            <person name="Liang Y."/>
            <person name="Zimin A.V."/>
            <person name="Pertea G."/>
            <person name="Qi P."/>
            <person name="Bennetzen J.L."/>
            <person name="Dai X."/>
            <person name="Dawson M.W."/>
            <person name="Muller H.G."/>
            <person name="Kugler K."/>
            <person name="Rivarola-Duarte L."/>
            <person name="Spannagl M."/>
            <person name="Mayer K.F.X."/>
            <person name="Lu F.H."/>
            <person name="Bevan M.W."/>
            <person name="Leroy P."/>
            <person name="Li P."/>
            <person name="You F.M."/>
            <person name="Sun Q."/>
            <person name="Liu Z."/>
            <person name="Lyons E."/>
            <person name="Wicker T."/>
            <person name="Salzberg S.L."/>
            <person name="Devos K.M."/>
            <person name="Dvorak J."/>
        </authorList>
    </citation>
    <scope>NUCLEOTIDE SEQUENCE [LARGE SCALE GENOMIC DNA]</scope>
    <source>
        <strain evidence="17">cv. AL8/78</strain>
    </source>
</reference>
<feature type="region of interest" description="Disordered" evidence="15">
    <location>
        <begin position="235"/>
        <end position="308"/>
    </location>
</feature>
<dbReference type="PANTHER" id="PTHR31388:SF183">
    <property type="entry name" value="PEROXIDASE"/>
    <property type="match status" value="1"/>
</dbReference>
<evidence type="ECO:0000256" key="13">
    <source>
        <dbReference type="PIRSR" id="PIRSR600823-5"/>
    </source>
</evidence>
<dbReference type="PRINTS" id="PR00458">
    <property type="entry name" value="PEROXIDASE"/>
</dbReference>
<feature type="signal peptide" evidence="14">
    <location>
        <begin position="1"/>
        <end position="33"/>
    </location>
</feature>
<keyword evidence="7 14" id="KW-0408">Iron</keyword>
<organism evidence="17 18">
    <name type="scientific">Aegilops tauschii subsp. strangulata</name>
    <name type="common">Goatgrass</name>
    <dbReference type="NCBI Taxonomy" id="200361"/>
    <lineage>
        <taxon>Eukaryota</taxon>
        <taxon>Viridiplantae</taxon>
        <taxon>Streptophyta</taxon>
        <taxon>Embryophyta</taxon>
        <taxon>Tracheophyta</taxon>
        <taxon>Spermatophyta</taxon>
        <taxon>Magnoliopsida</taxon>
        <taxon>Liliopsida</taxon>
        <taxon>Poales</taxon>
        <taxon>Poaceae</taxon>
        <taxon>BOP clade</taxon>
        <taxon>Pooideae</taxon>
        <taxon>Triticodae</taxon>
        <taxon>Triticeae</taxon>
        <taxon>Triticinae</taxon>
        <taxon>Aegilops</taxon>
    </lineage>
</organism>
<evidence type="ECO:0000256" key="15">
    <source>
        <dbReference type="SAM" id="MobiDB-lite"/>
    </source>
</evidence>
<accession>A0A452XZZ8</accession>
<evidence type="ECO:0000259" key="16">
    <source>
        <dbReference type="PROSITE" id="PS50873"/>
    </source>
</evidence>
<evidence type="ECO:0000256" key="2">
    <source>
        <dbReference type="ARBA" id="ARBA00022559"/>
    </source>
</evidence>
<dbReference type="EnsemblPlants" id="AET1Gv20235600.3">
    <property type="protein sequence ID" value="AET1Gv20235600.3"/>
    <property type="gene ID" value="AET1Gv20235600"/>
</dbReference>
<name>A0A452XZZ8_AEGTS</name>
<feature type="binding site" evidence="11">
    <location>
        <position position="80"/>
    </location>
    <ligand>
        <name>Ca(2+)</name>
        <dbReference type="ChEBI" id="CHEBI:29108"/>
        <label>1</label>
    </ligand>
</feature>
<evidence type="ECO:0000256" key="11">
    <source>
        <dbReference type="PIRSR" id="PIRSR600823-3"/>
    </source>
</evidence>
<dbReference type="GO" id="GO:0020037">
    <property type="term" value="F:heme binding"/>
    <property type="evidence" value="ECO:0007669"/>
    <property type="project" value="UniProtKB-UniRule"/>
</dbReference>
<feature type="disulfide bond" evidence="13">
    <location>
        <begin position="78"/>
        <end position="83"/>
    </location>
</feature>
<feature type="binding site" evidence="10">
    <location>
        <position position="172"/>
    </location>
    <ligand>
        <name>substrate</name>
    </ligand>
</feature>